<dbReference type="STRING" id="1286106.MPL1_05594"/>
<evidence type="ECO:0000256" key="7">
    <source>
        <dbReference type="ARBA" id="ARBA00023306"/>
    </source>
</evidence>
<dbReference type="EMBL" id="APHR01000027">
    <property type="protein sequence ID" value="EMR13336.1"/>
    <property type="molecule type" value="Genomic_DNA"/>
</dbReference>
<comment type="subunit">
    <text evidence="8">Part of a complex composed of FtsB, FtsL and FtsQ.</text>
</comment>
<proteinExistence type="inferred from homology"/>
<organism evidence="10 11">
    <name type="scientific">Methylophaga lonarensis MPL</name>
    <dbReference type="NCBI Taxonomy" id="1286106"/>
    <lineage>
        <taxon>Bacteria</taxon>
        <taxon>Pseudomonadati</taxon>
        <taxon>Pseudomonadota</taxon>
        <taxon>Gammaproteobacteria</taxon>
        <taxon>Thiotrichales</taxon>
        <taxon>Piscirickettsiaceae</taxon>
        <taxon>Methylophaga</taxon>
    </lineage>
</organism>
<reference evidence="10 11" key="1">
    <citation type="journal article" date="2013" name="Genome Announc.">
        <title>Draft Genome Sequence of Methylophaga lonarensis MPLT, a Haloalkaliphilic (Non-Methane-Utilizing) Methylotroph.</title>
        <authorList>
            <person name="Shetty S.A."/>
            <person name="Marathe N.P."/>
            <person name="Munot H."/>
            <person name="Antony C.P."/>
            <person name="Dhotre D.P."/>
            <person name="Murrell J.C."/>
            <person name="Shouche Y.S."/>
        </authorList>
    </citation>
    <scope>NUCLEOTIDE SEQUENCE [LARGE SCALE GENOMIC DNA]</scope>
    <source>
        <strain evidence="10 11">MPL</strain>
    </source>
</reference>
<evidence type="ECO:0000256" key="9">
    <source>
        <dbReference type="NCBIfam" id="TIGR02209"/>
    </source>
</evidence>
<comment type="caution">
    <text evidence="10">The sequence shown here is derived from an EMBL/GenBank/DDBJ whole genome shotgun (WGS) entry which is preliminary data.</text>
</comment>
<dbReference type="GO" id="GO:0032153">
    <property type="term" value="C:cell division site"/>
    <property type="evidence" value="ECO:0007669"/>
    <property type="project" value="UniProtKB-UniRule"/>
</dbReference>
<evidence type="ECO:0000256" key="8">
    <source>
        <dbReference type="HAMAP-Rule" id="MF_00910"/>
    </source>
</evidence>
<keyword evidence="7 8" id="KW-0131">Cell cycle</keyword>
<dbReference type="HAMAP" id="MF_00910">
    <property type="entry name" value="FtsL"/>
    <property type="match status" value="1"/>
</dbReference>
<keyword evidence="5 8" id="KW-1133">Transmembrane helix</keyword>
<evidence type="ECO:0000256" key="1">
    <source>
        <dbReference type="ARBA" id="ARBA00004401"/>
    </source>
</evidence>
<comment type="subcellular location">
    <subcellularLocation>
        <location evidence="8">Cell inner membrane</location>
        <topology evidence="8">Single-pass type II membrane protein</topology>
    </subcellularLocation>
    <subcellularLocation>
        <location evidence="1">Cell membrane</location>
        <topology evidence="1">Single-pass type II membrane protein</topology>
    </subcellularLocation>
    <text evidence="8">Localizes to the division septum where it forms a ring structure.</text>
</comment>
<dbReference type="InterPro" id="IPR011922">
    <property type="entry name" value="Cell_div_FtsL"/>
</dbReference>
<evidence type="ECO:0000256" key="2">
    <source>
        <dbReference type="ARBA" id="ARBA00022475"/>
    </source>
</evidence>
<dbReference type="PANTHER" id="PTHR37479:SF1">
    <property type="entry name" value="CELL DIVISION PROTEIN FTSL"/>
    <property type="match status" value="1"/>
</dbReference>
<dbReference type="PATRIC" id="fig|1286106.3.peg.1121"/>
<evidence type="ECO:0000256" key="5">
    <source>
        <dbReference type="ARBA" id="ARBA00022989"/>
    </source>
</evidence>
<accession>M7P1H7</accession>
<comment type="similarity">
    <text evidence="8">Belongs to the FtsL family.</text>
</comment>
<dbReference type="Pfam" id="PF04999">
    <property type="entry name" value="FtsL"/>
    <property type="match status" value="1"/>
</dbReference>
<keyword evidence="11" id="KW-1185">Reference proteome</keyword>
<dbReference type="Proteomes" id="UP000012019">
    <property type="component" value="Unassembled WGS sequence"/>
</dbReference>
<dbReference type="GO" id="GO:0043093">
    <property type="term" value="P:FtsZ-dependent cytokinesis"/>
    <property type="evidence" value="ECO:0007669"/>
    <property type="project" value="UniProtKB-UniRule"/>
</dbReference>
<keyword evidence="8" id="KW-0997">Cell inner membrane</keyword>
<dbReference type="RefSeq" id="WP_009726124.1">
    <property type="nucleotide sequence ID" value="NZ_APHR01000027.1"/>
</dbReference>
<dbReference type="GO" id="GO:0005886">
    <property type="term" value="C:plasma membrane"/>
    <property type="evidence" value="ECO:0007669"/>
    <property type="project" value="UniProtKB-SubCell"/>
</dbReference>
<sequence>MNGLMDTLARVRIDLGLLLMVLAVLASAVTVIYSKHVGRSEFIAMQQLENRRDLLNEEWGRLLLEQSTWTTPARVEQQARERLQMMAPATRNTVVITP</sequence>
<dbReference type="PANTHER" id="PTHR37479">
    <property type="entry name" value="CELL DIVISION PROTEIN FTSL"/>
    <property type="match status" value="1"/>
</dbReference>
<comment type="function">
    <text evidence="8">Essential cell division protein. May link together the upstream cell division proteins, which are predominantly cytoplasmic, with the downstream cell division proteins, which are predominantly periplasmic.</text>
</comment>
<keyword evidence="3 8" id="KW-0132">Cell division</keyword>
<keyword evidence="4 8" id="KW-0812">Transmembrane</keyword>
<dbReference type="AlphaFoldDB" id="M7P1H7"/>
<keyword evidence="2 8" id="KW-1003">Cell membrane</keyword>
<evidence type="ECO:0000313" key="10">
    <source>
        <dbReference type="EMBL" id="EMR13336.1"/>
    </source>
</evidence>
<evidence type="ECO:0000256" key="3">
    <source>
        <dbReference type="ARBA" id="ARBA00022618"/>
    </source>
</evidence>
<name>M7P1H7_9GAMM</name>
<dbReference type="OrthoDB" id="5298556at2"/>
<dbReference type="eggNOG" id="COG3116">
    <property type="taxonomic scope" value="Bacteria"/>
</dbReference>
<evidence type="ECO:0000256" key="6">
    <source>
        <dbReference type="ARBA" id="ARBA00023136"/>
    </source>
</evidence>
<evidence type="ECO:0000256" key="4">
    <source>
        <dbReference type="ARBA" id="ARBA00022692"/>
    </source>
</evidence>
<keyword evidence="6 8" id="KW-0472">Membrane</keyword>
<protein>
    <recommendedName>
        <fullName evidence="8 9">Cell division protein FtsL</fullName>
    </recommendedName>
</protein>
<gene>
    <name evidence="8" type="primary">ftsL</name>
    <name evidence="10" type="ORF">MPL1_05594</name>
</gene>
<evidence type="ECO:0000313" key="11">
    <source>
        <dbReference type="Proteomes" id="UP000012019"/>
    </source>
</evidence>
<dbReference type="NCBIfam" id="TIGR02209">
    <property type="entry name" value="ftsL_broad"/>
    <property type="match status" value="1"/>
</dbReference>